<evidence type="ECO:0000256" key="1">
    <source>
        <dbReference type="SAM" id="Phobius"/>
    </source>
</evidence>
<organism evidence="2 3">
    <name type="scientific">Pseudomonas gingeri</name>
    <dbReference type="NCBI Taxonomy" id="117681"/>
    <lineage>
        <taxon>Bacteria</taxon>
        <taxon>Pseudomonadati</taxon>
        <taxon>Pseudomonadota</taxon>
        <taxon>Gammaproteobacteria</taxon>
        <taxon>Pseudomonadales</taxon>
        <taxon>Pseudomonadaceae</taxon>
        <taxon>Pseudomonas</taxon>
    </lineage>
</organism>
<dbReference type="AlphaFoldDB" id="A0A7Y7WAF9"/>
<keyword evidence="1" id="KW-1133">Transmembrane helix</keyword>
<protein>
    <submittedName>
        <fullName evidence="2">DUF4824 family protein</fullName>
    </submittedName>
</protein>
<evidence type="ECO:0000313" key="2">
    <source>
        <dbReference type="EMBL" id="NWB45783.1"/>
    </source>
</evidence>
<gene>
    <name evidence="2" type="ORF">HX829_04685</name>
</gene>
<feature type="transmembrane region" description="Helical" evidence="1">
    <location>
        <begin position="9"/>
        <end position="30"/>
    </location>
</feature>
<sequence>MMNWTRRHSLIAGVGLILITNVVVLLGVAYNKSGTPESVLKLSQRELQVPYGGREGADNSGMSLRLIARSTGPFSMGASGEEDSDGWFGKEKLAELGFDVSAPIDTEQGRAYYQKQHSRQVFVVLEFNGRAYQHAVEVARKMEAAELNKKQPTTLAREQSMSSRLFIVDAGVSREALRAKYPDTTQYSIVRGQVRAMVYTHNNQAMLIGYVNQRGAENINVPFTFRSVFEPMQRTVQENGYSASNSGSPSFEAAIAFGKRLEPWMVAATAK</sequence>
<dbReference type="EMBL" id="JACAPU010000006">
    <property type="protein sequence ID" value="NWB45783.1"/>
    <property type="molecule type" value="Genomic_DNA"/>
</dbReference>
<reference evidence="2 3" key="1">
    <citation type="submission" date="2020-04" db="EMBL/GenBank/DDBJ databases">
        <title>Molecular characterization of pseudomonads from Agaricus bisporus reveal novel blotch 2 pathogens in Western Europe.</title>
        <authorList>
            <person name="Taparia T."/>
            <person name="Krijger M."/>
            <person name="Haynes E."/>
            <person name="Elpinstone J.G."/>
            <person name="Noble R."/>
            <person name="Van Der Wolf J."/>
        </authorList>
    </citation>
    <scope>NUCLEOTIDE SEQUENCE [LARGE SCALE GENOMIC DNA]</scope>
    <source>
        <strain evidence="2 3">F1001</strain>
    </source>
</reference>
<keyword evidence="1" id="KW-0812">Transmembrane</keyword>
<dbReference type="Pfam" id="PF16106">
    <property type="entry name" value="DUF4824"/>
    <property type="match status" value="1"/>
</dbReference>
<keyword evidence="1" id="KW-0472">Membrane</keyword>
<comment type="caution">
    <text evidence="2">The sequence shown here is derived from an EMBL/GenBank/DDBJ whole genome shotgun (WGS) entry which is preliminary data.</text>
</comment>
<dbReference type="InterPro" id="IPR032249">
    <property type="entry name" value="DUF4824"/>
</dbReference>
<name>A0A7Y7WAF9_9PSED</name>
<accession>A0A7Y7WAF9</accession>
<proteinExistence type="predicted"/>
<dbReference type="Proteomes" id="UP000582981">
    <property type="component" value="Unassembled WGS sequence"/>
</dbReference>
<evidence type="ECO:0000313" key="3">
    <source>
        <dbReference type="Proteomes" id="UP000582981"/>
    </source>
</evidence>
<dbReference type="RefSeq" id="WP_100940258.1">
    <property type="nucleotide sequence ID" value="NZ_JACAPU010000006.1"/>
</dbReference>